<accession>A0A368HGV6</accession>
<dbReference type="InterPro" id="IPR006380">
    <property type="entry name" value="SPP-like_dom"/>
</dbReference>
<evidence type="ECO:0000313" key="3">
    <source>
        <dbReference type="EMBL" id="RCN56429.1"/>
    </source>
</evidence>
<dbReference type="InterPro" id="IPR051518">
    <property type="entry name" value="Sucrose_Phosphatase"/>
</dbReference>
<dbReference type="AlphaFoldDB" id="A0A368HGV6"/>
<gene>
    <name evidence="3" type="ORF">C4900_11445</name>
</gene>
<comment type="caution">
    <text evidence="3">The sequence shown here is derived from an EMBL/GenBank/DDBJ whole genome shotgun (WGS) entry which is preliminary data.</text>
</comment>
<dbReference type="GO" id="GO:0016787">
    <property type="term" value="F:hydrolase activity"/>
    <property type="evidence" value="ECO:0007669"/>
    <property type="project" value="UniProtKB-KW"/>
</dbReference>
<dbReference type="InterPro" id="IPR036412">
    <property type="entry name" value="HAD-like_sf"/>
</dbReference>
<proteinExistence type="predicted"/>
<dbReference type="EMBL" id="PSYR01000002">
    <property type="protein sequence ID" value="RCN56429.1"/>
    <property type="molecule type" value="Genomic_DNA"/>
</dbReference>
<evidence type="ECO:0000259" key="2">
    <source>
        <dbReference type="Pfam" id="PF05116"/>
    </source>
</evidence>
<dbReference type="Proteomes" id="UP000253250">
    <property type="component" value="Unassembled WGS sequence"/>
</dbReference>
<dbReference type="Gene3D" id="3.40.50.1000">
    <property type="entry name" value="HAD superfamily/HAD-like"/>
    <property type="match status" value="1"/>
</dbReference>
<reference evidence="3 4" key="1">
    <citation type="submission" date="2018-02" db="EMBL/GenBank/DDBJ databases">
        <title>Insights into the biology of acidophilic members of the Acidiferrobacteraceae family derived from comparative genomic analyses.</title>
        <authorList>
            <person name="Issotta F."/>
            <person name="Thyssen C."/>
            <person name="Mena C."/>
            <person name="Moya A."/>
            <person name="Bellenberg S."/>
            <person name="Sproer C."/>
            <person name="Covarrubias P.C."/>
            <person name="Sand W."/>
            <person name="Quatrini R."/>
            <person name="Vera M."/>
        </authorList>
    </citation>
    <scope>NUCLEOTIDE SEQUENCE [LARGE SCALE GENOMIC DNA]</scope>
    <source>
        <strain evidence="4">m-1</strain>
    </source>
</reference>
<dbReference type="PANTHER" id="PTHR46521">
    <property type="entry name" value="SUCROSE-PHOSPHATASE 2-RELATED"/>
    <property type="match status" value="1"/>
</dbReference>
<dbReference type="OrthoDB" id="9795746at2"/>
<dbReference type="SFLD" id="SFLDG01141">
    <property type="entry name" value="C2.B.1:_Sucrose_Phosphatase_Li"/>
    <property type="match status" value="1"/>
</dbReference>
<dbReference type="SFLD" id="SFLDS00003">
    <property type="entry name" value="Haloacid_Dehalogenase"/>
    <property type="match status" value="1"/>
</dbReference>
<name>A0A368HGV6_9GAMM</name>
<sequence>MGTRDIPGAGARAPVGRGLRVAAAEGRKPTVLATDLDGTFLGGDRAARGALYRWIAERRDELMVIFVSGRGLGFMRELADRLPVRPDHVIANVGTSVAAGPDWRPLADIESWLDARWPKDAPARIAKVLARYPGLTAQPVVEGRRVSRYYRDHGEAIAAQADVEQIGFEALLSDGRYFDVLPSGVRKGPTLLRTLTALGIAHERTLVAGDTLNDLSLFETGLAGVAVGNSEVGLVRAVRALPNVHLSTKPGAAGVLEALRVFHERGSLWEHRSS</sequence>
<dbReference type="SFLD" id="SFLDG01140">
    <property type="entry name" value="C2.B:_Phosphomannomutase_and_P"/>
    <property type="match status" value="1"/>
</dbReference>
<evidence type="ECO:0000313" key="4">
    <source>
        <dbReference type="Proteomes" id="UP000253250"/>
    </source>
</evidence>
<keyword evidence="4" id="KW-1185">Reference proteome</keyword>
<dbReference type="SUPFAM" id="SSF56784">
    <property type="entry name" value="HAD-like"/>
    <property type="match status" value="1"/>
</dbReference>
<organism evidence="3 4">
    <name type="scientific">Acidiferrobacter thiooxydans</name>
    <dbReference type="NCBI Taxonomy" id="163359"/>
    <lineage>
        <taxon>Bacteria</taxon>
        <taxon>Pseudomonadati</taxon>
        <taxon>Pseudomonadota</taxon>
        <taxon>Gammaproteobacteria</taxon>
        <taxon>Acidiferrobacterales</taxon>
        <taxon>Acidiferrobacteraceae</taxon>
        <taxon>Acidiferrobacter</taxon>
    </lineage>
</organism>
<dbReference type="Gene3D" id="3.90.1070.10">
    <property type="match status" value="1"/>
</dbReference>
<dbReference type="InterPro" id="IPR023214">
    <property type="entry name" value="HAD_sf"/>
</dbReference>
<dbReference type="PANTHER" id="PTHR46521:SF4">
    <property type="entry name" value="SUCROSE-PHOSPHATASE 2-RELATED"/>
    <property type="match status" value="1"/>
</dbReference>
<feature type="domain" description="Sucrose phosphatase-like" evidence="2">
    <location>
        <begin position="29"/>
        <end position="263"/>
    </location>
</feature>
<evidence type="ECO:0000256" key="1">
    <source>
        <dbReference type="ARBA" id="ARBA00022801"/>
    </source>
</evidence>
<dbReference type="Pfam" id="PF05116">
    <property type="entry name" value="S6PP"/>
    <property type="match status" value="1"/>
</dbReference>
<keyword evidence="1" id="KW-0378">Hydrolase</keyword>
<protein>
    <submittedName>
        <fullName evidence="3">Alpha,alpha-trehalose-phosphate synthase</fullName>
    </submittedName>
</protein>